<keyword evidence="4" id="KW-1185">Reference proteome</keyword>
<organism evidence="3 4">
    <name type="scientific">Hasllibacter halocynthiae</name>
    <dbReference type="NCBI Taxonomy" id="595589"/>
    <lineage>
        <taxon>Bacteria</taxon>
        <taxon>Pseudomonadati</taxon>
        <taxon>Pseudomonadota</taxon>
        <taxon>Alphaproteobacteria</taxon>
        <taxon>Rhodobacterales</taxon>
        <taxon>Roseobacteraceae</taxon>
        <taxon>Hasllibacter</taxon>
    </lineage>
</organism>
<evidence type="ECO:0000259" key="2">
    <source>
        <dbReference type="Pfam" id="PF17930"/>
    </source>
</evidence>
<name>A0A2T0X828_9RHOB</name>
<dbReference type="InterPro" id="IPR043167">
    <property type="entry name" value="LpxI_C_sf"/>
</dbReference>
<evidence type="ECO:0000313" key="3">
    <source>
        <dbReference type="EMBL" id="PRY95098.1"/>
    </source>
</evidence>
<dbReference type="OrthoDB" id="9789836at2"/>
<dbReference type="AlphaFoldDB" id="A0A2T0X828"/>
<sequence length="273" mass="27819">MTGGPEGPLGILAGRGDLPRAIAEARSGRGLPYLVIALKGFAGAWAEDHPHARLPMTAPSRILAALRGAGCRTVVAAGGVERPPLRALTDPVALRWLPRLAPAAMRGDDALLRTVRALLEGEGFALVPPHAVLDLTVAEGHRAGPPPSQIDAADAERGEGVLAALGPLDVGQGCVVASGRVLGIETIQGTDAMLRFVAETRGAGQGAEGGVLVKRSKPGQDRALDLPAVGPKTIRSAVEAGLRGIAFEAGGVQVLEGTTGAAEDAGLFLWARP</sequence>
<accession>A0A2T0X828</accession>
<evidence type="ECO:0000313" key="4">
    <source>
        <dbReference type="Proteomes" id="UP000238801"/>
    </source>
</evidence>
<reference evidence="3 4" key="1">
    <citation type="submission" date="2018-03" db="EMBL/GenBank/DDBJ databases">
        <title>Genomic Encyclopedia of Archaeal and Bacterial Type Strains, Phase II (KMG-II): from individual species to whole genera.</title>
        <authorList>
            <person name="Goeker M."/>
        </authorList>
    </citation>
    <scope>NUCLEOTIDE SEQUENCE [LARGE SCALE GENOMIC DNA]</scope>
    <source>
        <strain evidence="3 4">DSM 29318</strain>
    </source>
</reference>
<dbReference type="InterPro" id="IPR053174">
    <property type="entry name" value="LpxI"/>
</dbReference>
<dbReference type="InterPro" id="IPR041255">
    <property type="entry name" value="LpxI_N"/>
</dbReference>
<protein>
    <recommendedName>
        <fullName evidence="5">Phosphatidate cytidylyltransferase</fullName>
    </recommendedName>
</protein>
<dbReference type="Gene3D" id="3.40.50.20">
    <property type="match status" value="1"/>
</dbReference>
<dbReference type="InterPro" id="IPR010415">
    <property type="entry name" value="LpxI_C"/>
</dbReference>
<feature type="domain" description="LpxI N-terminal" evidence="2">
    <location>
        <begin position="9"/>
        <end position="133"/>
    </location>
</feature>
<proteinExistence type="predicted"/>
<feature type="domain" description="LpxI C-terminal" evidence="1">
    <location>
        <begin position="139"/>
        <end position="270"/>
    </location>
</feature>
<dbReference type="PANTHER" id="PTHR39962:SF1">
    <property type="entry name" value="LPXI FAMILY PROTEIN"/>
    <property type="match status" value="1"/>
</dbReference>
<evidence type="ECO:0008006" key="5">
    <source>
        <dbReference type="Google" id="ProtNLM"/>
    </source>
</evidence>
<dbReference type="Proteomes" id="UP000238801">
    <property type="component" value="Unassembled WGS sequence"/>
</dbReference>
<dbReference type="PANTHER" id="PTHR39962">
    <property type="entry name" value="BLL4848 PROTEIN"/>
    <property type="match status" value="1"/>
</dbReference>
<gene>
    <name evidence="3" type="ORF">BCF33_0711</name>
</gene>
<dbReference type="Pfam" id="PF06230">
    <property type="entry name" value="LpxI_C"/>
    <property type="match status" value="1"/>
</dbReference>
<evidence type="ECO:0000259" key="1">
    <source>
        <dbReference type="Pfam" id="PF06230"/>
    </source>
</evidence>
<dbReference type="EMBL" id="PVTT01000001">
    <property type="protein sequence ID" value="PRY95098.1"/>
    <property type="molecule type" value="Genomic_DNA"/>
</dbReference>
<dbReference type="Gene3D" id="3.40.140.80">
    <property type="match status" value="1"/>
</dbReference>
<dbReference type="Pfam" id="PF17930">
    <property type="entry name" value="LpxI_N"/>
    <property type="match status" value="1"/>
</dbReference>
<comment type="caution">
    <text evidence="3">The sequence shown here is derived from an EMBL/GenBank/DDBJ whole genome shotgun (WGS) entry which is preliminary data.</text>
</comment>
<dbReference type="RefSeq" id="WP_106159523.1">
    <property type="nucleotide sequence ID" value="NZ_PVTT01000001.1"/>
</dbReference>